<dbReference type="Proteomes" id="UP000228920">
    <property type="component" value="Unassembled WGS sequence"/>
</dbReference>
<reference evidence="3" key="1">
    <citation type="submission" date="2017-09" db="EMBL/GenBank/DDBJ databases">
        <title>Depth-based differentiation of microbial function through sediment-hosted aquifers and enrichment of novel symbionts in the deep terrestrial subsurface.</title>
        <authorList>
            <person name="Probst A.J."/>
            <person name="Ladd B."/>
            <person name="Jarett J.K."/>
            <person name="Geller-Mcgrath D.E."/>
            <person name="Sieber C.M.K."/>
            <person name="Emerson J.B."/>
            <person name="Anantharaman K."/>
            <person name="Thomas B.C."/>
            <person name="Malmstrom R."/>
            <person name="Stieglmeier M."/>
            <person name="Klingl A."/>
            <person name="Woyke T."/>
            <person name="Ryan C.M."/>
            <person name="Banfield J.F."/>
        </authorList>
    </citation>
    <scope>NUCLEOTIDE SEQUENCE [LARGE SCALE GENOMIC DNA]</scope>
</reference>
<evidence type="ECO:0000313" key="3">
    <source>
        <dbReference type="Proteomes" id="UP000228920"/>
    </source>
</evidence>
<proteinExistence type="predicted"/>
<keyword evidence="1" id="KW-0812">Transmembrane</keyword>
<name>A0A2M7TH92_UNCKA</name>
<accession>A0A2M7TH92</accession>
<evidence type="ECO:0000313" key="2">
    <source>
        <dbReference type="EMBL" id="PIZ45553.1"/>
    </source>
</evidence>
<keyword evidence="1" id="KW-1133">Transmembrane helix</keyword>
<feature type="transmembrane region" description="Helical" evidence="1">
    <location>
        <begin position="44"/>
        <end position="61"/>
    </location>
</feature>
<gene>
    <name evidence="2" type="ORF">COY32_05055</name>
</gene>
<dbReference type="EMBL" id="PFNL01000131">
    <property type="protein sequence ID" value="PIZ45553.1"/>
    <property type="molecule type" value="Genomic_DNA"/>
</dbReference>
<sequence>MTPDLIESLTHALYTTFNHNQTVIAYVAAIFVSAVLAIKRPNRFSILMLVGFLLLGFGFEYDKHIIGPLTRQTLEAVVINPDAHVRATKVINIFLGEILPIVFYVVGWGFVFWGMILGGKNYQTSSESNVRENSKQKILDNKSRIIE</sequence>
<evidence type="ECO:0000256" key="1">
    <source>
        <dbReference type="SAM" id="Phobius"/>
    </source>
</evidence>
<feature type="transmembrane region" description="Helical" evidence="1">
    <location>
        <begin position="20"/>
        <end position="37"/>
    </location>
</feature>
<dbReference type="AlphaFoldDB" id="A0A2M7TH92"/>
<comment type="caution">
    <text evidence="2">The sequence shown here is derived from an EMBL/GenBank/DDBJ whole genome shotgun (WGS) entry which is preliminary data.</text>
</comment>
<protein>
    <submittedName>
        <fullName evidence="2">Uncharacterized protein</fullName>
    </submittedName>
</protein>
<keyword evidence="1" id="KW-0472">Membrane</keyword>
<feature type="transmembrane region" description="Helical" evidence="1">
    <location>
        <begin position="98"/>
        <end position="118"/>
    </location>
</feature>
<organism evidence="2 3">
    <name type="scientific">candidate division WWE3 bacterium CG_4_10_14_0_2_um_filter_41_14</name>
    <dbReference type="NCBI Taxonomy" id="1975072"/>
    <lineage>
        <taxon>Bacteria</taxon>
        <taxon>Katanobacteria</taxon>
    </lineage>
</organism>